<dbReference type="InterPro" id="IPR036065">
    <property type="entry name" value="BolA-like_sf"/>
</dbReference>
<gene>
    <name evidence="2" type="ORF">CYMTET_12684</name>
</gene>
<protein>
    <submittedName>
        <fullName evidence="2">Uncharacterized protein</fullName>
    </submittedName>
</protein>
<sequence length="304" mass="31525">MIGMILRSRSHTFVQPSALCLQRGQADLLCKLREFCSAPSQEQAIQEKLRKGLNAVSVDVVDTSGGCGSMYSISVESAEFTGKRTPQQHRMVTALIEGALKACLPRVLAAGTVASSASRADSGRRCLVSAVCSPRAPVPCLRRVLTAGAAGAGGLSPPRAHGGCRRLVAATCSQRLAEAWCRHVLTAAGGGLLAATCPQLVSEAFRRHLVPEACCRHMLTAGAGGLSPPRAHGGCRRLVAATCSQRLAEAWCRHVLTAAGGGLLAATCPQLVSEAFRRHVPTAGAGGLSPPRAHGGCRRLVAAT</sequence>
<reference evidence="2 3" key="1">
    <citation type="journal article" date="2015" name="Genome Biol. Evol.">
        <title>Comparative Genomics of a Bacterivorous Green Alga Reveals Evolutionary Causalities and Consequences of Phago-Mixotrophic Mode of Nutrition.</title>
        <authorList>
            <person name="Burns J.A."/>
            <person name="Paasch A."/>
            <person name="Narechania A."/>
            <person name="Kim E."/>
        </authorList>
    </citation>
    <scope>NUCLEOTIDE SEQUENCE [LARGE SCALE GENOMIC DNA]</scope>
    <source>
        <strain evidence="2 3">PLY_AMNH</strain>
    </source>
</reference>
<dbReference type="Proteomes" id="UP001190700">
    <property type="component" value="Unassembled WGS sequence"/>
</dbReference>
<proteinExistence type="inferred from homology"/>
<evidence type="ECO:0000256" key="1">
    <source>
        <dbReference type="ARBA" id="ARBA00005578"/>
    </source>
</evidence>
<dbReference type="EMBL" id="LGRX02004908">
    <property type="protein sequence ID" value="KAK3279429.1"/>
    <property type="molecule type" value="Genomic_DNA"/>
</dbReference>
<keyword evidence="3" id="KW-1185">Reference proteome</keyword>
<dbReference type="GO" id="GO:0005759">
    <property type="term" value="C:mitochondrial matrix"/>
    <property type="evidence" value="ECO:0007669"/>
    <property type="project" value="TreeGrafter"/>
</dbReference>
<dbReference type="Gene3D" id="3.30.300.90">
    <property type="entry name" value="BolA-like"/>
    <property type="match status" value="1"/>
</dbReference>
<comment type="similarity">
    <text evidence="1">Belongs to the BolA/IbaG family.</text>
</comment>
<name>A0AAE0GJZ1_9CHLO</name>
<comment type="caution">
    <text evidence="2">The sequence shown here is derived from an EMBL/GenBank/DDBJ whole genome shotgun (WGS) entry which is preliminary data.</text>
</comment>
<organism evidence="2 3">
    <name type="scientific">Cymbomonas tetramitiformis</name>
    <dbReference type="NCBI Taxonomy" id="36881"/>
    <lineage>
        <taxon>Eukaryota</taxon>
        <taxon>Viridiplantae</taxon>
        <taxon>Chlorophyta</taxon>
        <taxon>Pyramimonadophyceae</taxon>
        <taxon>Pyramimonadales</taxon>
        <taxon>Pyramimonadaceae</taxon>
        <taxon>Cymbomonas</taxon>
    </lineage>
</organism>
<dbReference type="InterPro" id="IPR052275">
    <property type="entry name" value="Mt_Fe-S_assembly_factor"/>
</dbReference>
<dbReference type="PANTHER" id="PTHR46188">
    <property type="entry name" value="BOLA-LIKE PROTEIN 3"/>
    <property type="match status" value="1"/>
</dbReference>
<accession>A0AAE0GJZ1</accession>
<dbReference type="SUPFAM" id="SSF82657">
    <property type="entry name" value="BolA-like"/>
    <property type="match status" value="1"/>
</dbReference>
<dbReference type="PANTHER" id="PTHR46188:SF1">
    <property type="entry name" value="BOLA-LIKE PROTEIN 3"/>
    <property type="match status" value="1"/>
</dbReference>
<evidence type="ECO:0000313" key="2">
    <source>
        <dbReference type="EMBL" id="KAK3279429.1"/>
    </source>
</evidence>
<dbReference type="AlphaFoldDB" id="A0AAE0GJZ1"/>
<evidence type="ECO:0000313" key="3">
    <source>
        <dbReference type="Proteomes" id="UP001190700"/>
    </source>
</evidence>